<dbReference type="EMBL" id="CACRTZ010000010">
    <property type="protein sequence ID" value="VYU23260.1"/>
    <property type="molecule type" value="Genomic_DNA"/>
</dbReference>
<dbReference type="OrthoDB" id="5906040at2"/>
<dbReference type="AlphaFoldDB" id="A0A6N3D2M9"/>
<evidence type="ECO:0000259" key="6">
    <source>
        <dbReference type="Pfam" id="PF00419"/>
    </source>
</evidence>
<evidence type="ECO:0000256" key="1">
    <source>
        <dbReference type="ARBA" id="ARBA00004561"/>
    </source>
</evidence>
<dbReference type="RefSeq" id="WP_044179546.1">
    <property type="nucleotide sequence ID" value="NZ_CABKSF010000002.1"/>
</dbReference>
<dbReference type="GO" id="GO:0043709">
    <property type="term" value="P:cell adhesion involved in single-species biofilm formation"/>
    <property type="evidence" value="ECO:0007669"/>
    <property type="project" value="TreeGrafter"/>
</dbReference>
<comment type="similarity">
    <text evidence="2">Belongs to the fimbrial protein family.</text>
</comment>
<dbReference type="InterPro" id="IPR008966">
    <property type="entry name" value="Adhesion_dom_sf"/>
</dbReference>
<dbReference type="Gene3D" id="2.60.40.1090">
    <property type="entry name" value="Fimbrial-type adhesion domain"/>
    <property type="match status" value="1"/>
</dbReference>
<dbReference type="InterPro" id="IPR000259">
    <property type="entry name" value="Adhesion_dom_fimbrial"/>
</dbReference>
<dbReference type="PANTHER" id="PTHR33420:SF3">
    <property type="entry name" value="FIMBRIAL SUBUNIT ELFA"/>
    <property type="match status" value="1"/>
</dbReference>
<dbReference type="Pfam" id="PF00419">
    <property type="entry name" value="Fimbrial"/>
    <property type="match status" value="1"/>
</dbReference>
<evidence type="ECO:0000256" key="4">
    <source>
        <dbReference type="ARBA" id="ARBA00023263"/>
    </source>
</evidence>
<evidence type="ECO:0000256" key="2">
    <source>
        <dbReference type="ARBA" id="ARBA00006671"/>
    </source>
</evidence>
<protein>
    <submittedName>
        <fullName evidence="7">Fimbrial subunit type 1</fullName>
    </submittedName>
</protein>
<evidence type="ECO:0000256" key="5">
    <source>
        <dbReference type="SAM" id="SignalP"/>
    </source>
</evidence>
<gene>
    <name evidence="7" type="ORF">EMLFYP7_01754</name>
</gene>
<proteinExistence type="inferred from homology"/>
<accession>A0A6N3D2M9</accession>
<evidence type="ECO:0000256" key="3">
    <source>
        <dbReference type="ARBA" id="ARBA00022729"/>
    </source>
</evidence>
<organism evidence="7">
    <name type="scientific">Phytobacter massiliensis</name>
    <dbReference type="NCBI Taxonomy" id="1485952"/>
    <lineage>
        <taxon>Bacteria</taxon>
        <taxon>Pseudomonadati</taxon>
        <taxon>Pseudomonadota</taxon>
        <taxon>Gammaproteobacteria</taxon>
        <taxon>Enterobacterales</taxon>
        <taxon>Enterobacteriaceae</taxon>
        <taxon>Phytobacter</taxon>
    </lineage>
</organism>
<keyword evidence="3 5" id="KW-0732">Signal</keyword>
<keyword evidence="4" id="KW-0281">Fimbrium</keyword>
<dbReference type="PANTHER" id="PTHR33420">
    <property type="entry name" value="FIMBRIAL SUBUNIT ELFA-RELATED"/>
    <property type="match status" value="1"/>
</dbReference>
<name>A0A6N3D2M9_9ENTR</name>
<dbReference type="InterPro" id="IPR050263">
    <property type="entry name" value="Bact_Fimbrial_Adh_Pro"/>
</dbReference>
<feature type="signal peptide" evidence="5">
    <location>
        <begin position="1"/>
        <end position="23"/>
    </location>
</feature>
<dbReference type="InterPro" id="IPR036937">
    <property type="entry name" value="Adhesion_dom_fimbrial_sf"/>
</dbReference>
<sequence>MKTNRLVLAALVSSALLSTNALAADGTINFTGSITASACTTVVGAASAGGTASTNATIALPNLPTTAFTGAGTFAGNTAFTIQLNGCQSTAALTNVRALFTTATPQPTDIYVMKNTATTGPATDVAVAILTSAGTQIDLNGGPNLDPGAALPSTSGNVTLNYQAAYKALSATVGAGSVAANADYTISYY</sequence>
<feature type="chain" id="PRO_5026736678" evidence="5">
    <location>
        <begin position="24"/>
        <end position="189"/>
    </location>
</feature>
<dbReference type="GO" id="GO:0009289">
    <property type="term" value="C:pilus"/>
    <property type="evidence" value="ECO:0007669"/>
    <property type="project" value="UniProtKB-SubCell"/>
</dbReference>
<feature type="domain" description="Fimbrial-type adhesion" evidence="6">
    <location>
        <begin position="28"/>
        <end position="188"/>
    </location>
</feature>
<evidence type="ECO:0000313" key="7">
    <source>
        <dbReference type="EMBL" id="VYU23260.1"/>
    </source>
</evidence>
<comment type="subcellular location">
    <subcellularLocation>
        <location evidence="1">Fimbrium</location>
    </subcellularLocation>
</comment>
<reference evidence="7" key="1">
    <citation type="submission" date="2019-11" db="EMBL/GenBank/DDBJ databases">
        <authorList>
            <person name="Feng L."/>
        </authorList>
    </citation>
    <scope>NUCLEOTIDE SEQUENCE</scope>
    <source>
        <strain evidence="7">EMassiliensisLFYP7</strain>
    </source>
</reference>
<dbReference type="SUPFAM" id="SSF49401">
    <property type="entry name" value="Bacterial adhesins"/>
    <property type="match status" value="1"/>
</dbReference>